<dbReference type="PANTHER" id="PTHR44267">
    <property type="entry name" value="WD REPEAT-CONTAINING PROTEIN 43"/>
    <property type="match status" value="1"/>
</dbReference>
<proteinExistence type="inferred from homology"/>
<protein>
    <recommendedName>
        <fullName evidence="6">Small-subunit processome Utp12 domain-containing protein</fullName>
    </recommendedName>
</protein>
<feature type="repeat" description="WD" evidence="4">
    <location>
        <begin position="168"/>
        <end position="209"/>
    </location>
</feature>
<dbReference type="InterPro" id="IPR052414">
    <property type="entry name" value="U3_snoRNA-assoc_WDR"/>
</dbReference>
<dbReference type="eggNOG" id="KOG4547">
    <property type="taxonomic scope" value="Eukaryota"/>
</dbReference>
<feature type="domain" description="Small-subunit processome Utp12" evidence="6">
    <location>
        <begin position="420"/>
        <end position="521"/>
    </location>
</feature>
<dbReference type="KEGG" id="aqu:105312608"/>
<feature type="compositionally biased region" description="Acidic residues" evidence="5">
    <location>
        <begin position="567"/>
        <end position="581"/>
    </location>
</feature>
<gene>
    <name evidence="7" type="primary">105312608</name>
</gene>
<dbReference type="OrthoDB" id="30195at2759"/>
<dbReference type="GO" id="GO:0000462">
    <property type="term" value="P:maturation of SSU-rRNA from tricistronic rRNA transcript (SSU-rRNA, 5.8S rRNA, LSU-rRNA)"/>
    <property type="evidence" value="ECO:0007669"/>
    <property type="project" value="TreeGrafter"/>
</dbReference>
<evidence type="ECO:0000256" key="1">
    <source>
        <dbReference type="ARBA" id="ARBA00004123"/>
    </source>
</evidence>
<dbReference type="STRING" id="400682.A0A1X7UYV5"/>
<dbReference type="SMART" id="SM00320">
    <property type="entry name" value="WD40"/>
    <property type="match status" value="3"/>
</dbReference>
<feature type="compositionally biased region" description="Acidic residues" evidence="5">
    <location>
        <begin position="548"/>
        <end position="557"/>
    </location>
</feature>
<dbReference type="PANTHER" id="PTHR44267:SF1">
    <property type="entry name" value="WD REPEAT-CONTAINING PROTEIN 43"/>
    <property type="match status" value="1"/>
</dbReference>
<keyword evidence="2" id="KW-0539">Nucleus</keyword>
<dbReference type="PROSITE" id="PS50082">
    <property type="entry name" value="WD_REPEATS_2"/>
    <property type="match status" value="1"/>
</dbReference>
<keyword evidence="8" id="KW-1185">Reference proteome</keyword>
<evidence type="ECO:0000256" key="3">
    <source>
        <dbReference type="ARBA" id="ARBA00038335"/>
    </source>
</evidence>
<dbReference type="SUPFAM" id="SSF50978">
    <property type="entry name" value="WD40 repeat-like"/>
    <property type="match status" value="1"/>
</dbReference>
<feature type="region of interest" description="Disordered" evidence="5">
    <location>
        <begin position="527"/>
        <end position="581"/>
    </location>
</feature>
<organism evidence="7">
    <name type="scientific">Amphimedon queenslandica</name>
    <name type="common">Sponge</name>
    <dbReference type="NCBI Taxonomy" id="400682"/>
    <lineage>
        <taxon>Eukaryota</taxon>
        <taxon>Metazoa</taxon>
        <taxon>Porifera</taxon>
        <taxon>Demospongiae</taxon>
        <taxon>Heteroscleromorpha</taxon>
        <taxon>Haplosclerida</taxon>
        <taxon>Niphatidae</taxon>
        <taxon>Amphimedon</taxon>
    </lineage>
</organism>
<dbReference type="InterPro" id="IPR001680">
    <property type="entry name" value="WD40_rpt"/>
</dbReference>
<dbReference type="PROSITE" id="PS50294">
    <property type="entry name" value="WD_REPEATS_REGION"/>
    <property type="match status" value="1"/>
</dbReference>
<dbReference type="InParanoid" id="A0A1X7UYV5"/>
<dbReference type="Pfam" id="PF04003">
    <property type="entry name" value="Utp12"/>
    <property type="match status" value="1"/>
</dbReference>
<keyword evidence="4" id="KW-0853">WD repeat</keyword>
<dbReference type="Gene3D" id="2.130.10.10">
    <property type="entry name" value="YVTN repeat-like/Quinoprotein amine dehydrogenase"/>
    <property type="match status" value="1"/>
</dbReference>
<reference evidence="8" key="1">
    <citation type="journal article" date="2010" name="Nature">
        <title>The Amphimedon queenslandica genome and the evolution of animal complexity.</title>
        <authorList>
            <person name="Srivastava M."/>
            <person name="Simakov O."/>
            <person name="Chapman J."/>
            <person name="Fahey B."/>
            <person name="Gauthier M.E."/>
            <person name="Mitros T."/>
            <person name="Richards G.S."/>
            <person name="Conaco C."/>
            <person name="Dacre M."/>
            <person name="Hellsten U."/>
            <person name="Larroux C."/>
            <person name="Putnam N.H."/>
            <person name="Stanke M."/>
            <person name="Adamska M."/>
            <person name="Darling A."/>
            <person name="Degnan S.M."/>
            <person name="Oakley T.H."/>
            <person name="Plachetzki D.C."/>
            <person name="Zhai Y."/>
            <person name="Adamski M."/>
            <person name="Calcino A."/>
            <person name="Cummins S.F."/>
            <person name="Goodstein D.M."/>
            <person name="Harris C."/>
            <person name="Jackson D.J."/>
            <person name="Leys S.P."/>
            <person name="Shu S."/>
            <person name="Woodcroft B.J."/>
            <person name="Vervoort M."/>
            <person name="Kosik K.S."/>
            <person name="Manning G."/>
            <person name="Degnan B.M."/>
            <person name="Rokhsar D.S."/>
        </authorList>
    </citation>
    <scope>NUCLEOTIDE SEQUENCE [LARGE SCALE GENOMIC DNA]</scope>
</reference>
<evidence type="ECO:0000259" key="6">
    <source>
        <dbReference type="Pfam" id="PF04003"/>
    </source>
</evidence>
<comment type="subcellular location">
    <subcellularLocation>
        <location evidence="1">Nucleus</location>
    </subcellularLocation>
</comment>
<evidence type="ECO:0000256" key="2">
    <source>
        <dbReference type="ARBA" id="ARBA00023242"/>
    </source>
</evidence>
<comment type="similarity">
    <text evidence="3">Belongs to the UTP5 family.</text>
</comment>
<dbReference type="InterPro" id="IPR007148">
    <property type="entry name" value="SSU_processome_Utp12"/>
</dbReference>
<evidence type="ECO:0000313" key="7">
    <source>
        <dbReference type="EnsemblMetazoa" id="Aqu2.1.32896_001"/>
    </source>
</evidence>
<dbReference type="InterPro" id="IPR036322">
    <property type="entry name" value="WD40_repeat_dom_sf"/>
</dbReference>
<dbReference type="EnsemblMetazoa" id="Aqu2.1.32896_001">
    <property type="protein sequence ID" value="Aqu2.1.32896_001"/>
    <property type="gene ID" value="Aqu2.1.32896"/>
</dbReference>
<sequence>MASNSSFCRDGSLLSVVNGGNQVSVWNTATGRQVCRATGHWSTVLSTGWSEGWDQSNQKKRGSPLLAIGVENDGLIIWDIDQNEQCATMPVDGCGGVVSISWSGNDSLYVTDGSKLVYQWTVGSGSLERWKADKNGVSCLCVGERTLLTAGRSIKLWDISTQALIKRFTGHASNVMSLFFVNKNQFISAADNERNISLWNIATGGSVSLVCESNVLSVHGIEDEGQFKIGSVCDDGVVQLFEIDSYTKVPGPQEPAASLQFVTQSTSKQKVPLSIPVLALHVSSSPGDMVIAHTSVVRPVFETMPFKQSESHSLLIRTVPKGLLVPTPAPGSGGGSGSAGKGSVSIVSLSTPRTIRQDTGQDTGRDTGGDTGRNRLEEQVPMYQRLQSLSLLESDENDKRSKLSAESLSLLVLQAVHNDDKKLLEQVIRIDTKRVIDSTVRKLSITAIVPFLKALIDAIHVNPAKTNVILWVRSVLLNHTSYLLTVPHLLDCLSVFYQSMESRTALFNKMAKIEGKLDLLLAQSKADDDENDDEERLLTTPGAIVTAGEDEEDEDYNEGTSDIIISSEEEEEEEEDIMDTK</sequence>
<dbReference type="Proteomes" id="UP000007879">
    <property type="component" value="Unassembled WGS sequence"/>
</dbReference>
<dbReference type="EnsemblMetazoa" id="XM_019995938.1">
    <property type="protein sequence ID" value="XP_019851497.1"/>
    <property type="gene ID" value="LOC105312608"/>
</dbReference>
<evidence type="ECO:0000313" key="8">
    <source>
        <dbReference type="Proteomes" id="UP000007879"/>
    </source>
</evidence>
<dbReference type="AlphaFoldDB" id="A0A1X7UYV5"/>
<evidence type="ECO:0000256" key="4">
    <source>
        <dbReference type="PROSITE-ProRule" id="PRU00221"/>
    </source>
</evidence>
<accession>A0A1X7UYV5</accession>
<dbReference type="GO" id="GO:0005730">
    <property type="term" value="C:nucleolus"/>
    <property type="evidence" value="ECO:0007669"/>
    <property type="project" value="TreeGrafter"/>
</dbReference>
<name>A0A1X7UYV5_AMPQE</name>
<feature type="compositionally biased region" description="Basic and acidic residues" evidence="5">
    <location>
        <begin position="363"/>
        <end position="378"/>
    </location>
</feature>
<evidence type="ECO:0000256" key="5">
    <source>
        <dbReference type="SAM" id="MobiDB-lite"/>
    </source>
</evidence>
<reference evidence="7" key="2">
    <citation type="submission" date="2017-05" db="UniProtKB">
        <authorList>
            <consortium name="EnsemblMetazoa"/>
        </authorList>
    </citation>
    <scope>IDENTIFICATION</scope>
</reference>
<dbReference type="InterPro" id="IPR015943">
    <property type="entry name" value="WD40/YVTN_repeat-like_dom_sf"/>
</dbReference>
<feature type="region of interest" description="Disordered" evidence="5">
    <location>
        <begin position="350"/>
        <end position="379"/>
    </location>
</feature>